<dbReference type="RefSeq" id="WP_377457952.1">
    <property type="nucleotide sequence ID" value="NZ_JBHLUB010000002.1"/>
</dbReference>
<reference evidence="1 2" key="1">
    <citation type="submission" date="2024-09" db="EMBL/GenBank/DDBJ databases">
        <authorList>
            <person name="Sun Q."/>
            <person name="Mori K."/>
        </authorList>
    </citation>
    <scope>NUCLEOTIDE SEQUENCE [LARGE SCALE GENOMIC DNA]</scope>
    <source>
        <strain evidence="1 2">NCAIM B.02604</strain>
    </source>
</reference>
<protein>
    <submittedName>
        <fullName evidence="1">Uncharacterized protein</fullName>
    </submittedName>
</protein>
<comment type="caution">
    <text evidence="1">The sequence shown here is derived from an EMBL/GenBank/DDBJ whole genome shotgun (WGS) entry which is preliminary data.</text>
</comment>
<organism evidence="1 2">
    <name type="scientific">Micrococcoides hystricis</name>
    <dbReference type="NCBI Taxonomy" id="1572761"/>
    <lineage>
        <taxon>Bacteria</taxon>
        <taxon>Bacillati</taxon>
        <taxon>Actinomycetota</taxon>
        <taxon>Actinomycetes</taxon>
        <taxon>Micrococcales</taxon>
        <taxon>Micrococcaceae</taxon>
        <taxon>Micrococcoides</taxon>
    </lineage>
</organism>
<evidence type="ECO:0000313" key="2">
    <source>
        <dbReference type="Proteomes" id="UP001589862"/>
    </source>
</evidence>
<proteinExistence type="predicted"/>
<sequence>MLWADALDVGSAESWEVPAGEYAAWSYYRRRKAMQHVNEIPGTTLTDEALATFHGGGECKVTIDRNIDGSVRGVSTSGDCDNVSVTVVVQS</sequence>
<gene>
    <name evidence="1" type="ORF">ACFFFR_02505</name>
</gene>
<dbReference type="EMBL" id="JBHLUB010000002">
    <property type="protein sequence ID" value="MFC0581262.1"/>
    <property type="molecule type" value="Genomic_DNA"/>
</dbReference>
<dbReference type="Proteomes" id="UP001589862">
    <property type="component" value="Unassembled WGS sequence"/>
</dbReference>
<name>A0ABV6P800_9MICC</name>
<keyword evidence="2" id="KW-1185">Reference proteome</keyword>
<evidence type="ECO:0000313" key="1">
    <source>
        <dbReference type="EMBL" id="MFC0581262.1"/>
    </source>
</evidence>
<accession>A0ABV6P800</accession>